<proteinExistence type="predicted"/>
<name>A0A2K8SKP5_9NOSO</name>
<dbReference type="KEGG" id="nfl:COO91_01746"/>
<accession>A0A2K8SKP5</accession>
<dbReference type="AlphaFoldDB" id="A0A2K8SKP5"/>
<evidence type="ECO:0000313" key="2">
    <source>
        <dbReference type="Proteomes" id="UP000232003"/>
    </source>
</evidence>
<gene>
    <name evidence="1" type="ORF">COO91_01746</name>
</gene>
<keyword evidence="2" id="KW-1185">Reference proteome</keyword>
<sequence length="47" mass="5188">MQGMPLTGYAYAVLTRQFEFRSGTMSTTGYAYAVFARQFELRGGAIA</sequence>
<organism evidence="1 2">
    <name type="scientific">Nostoc flagelliforme CCNUN1</name>
    <dbReference type="NCBI Taxonomy" id="2038116"/>
    <lineage>
        <taxon>Bacteria</taxon>
        <taxon>Bacillati</taxon>
        <taxon>Cyanobacteriota</taxon>
        <taxon>Cyanophyceae</taxon>
        <taxon>Nostocales</taxon>
        <taxon>Nostocaceae</taxon>
        <taxon>Nostoc</taxon>
    </lineage>
</organism>
<evidence type="ECO:0000313" key="1">
    <source>
        <dbReference type="EMBL" id="AUB35853.1"/>
    </source>
</evidence>
<dbReference type="EMBL" id="CP024785">
    <property type="protein sequence ID" value="AUB35853.1"/>
    <property type="molecule type" value="Genomic_DNA"/>
</dbReference>
<reference evidence="1 2" key="1">
    <citation type="submission" date="2017-11" db="EMBL/GenBank/DDBJ databases">
        <title>Complete genome of a free-living desiccation-tolerant cyanobacterium and its photosynthetic adaptation to extreme terrestrial habitat.</title>
        <authorList>
            <person name="Shang J."/>
        </authorList>
    </citation>
    <scope>NUCLEOTIDE SEQUENCE [LARGE SCALE GENOMIC DNA]</scope>
    <source>
        <strain evidence="1 2">CCNUN1</strain>
    </source>
</reference>
<protein>
    <submittedName>
        <fullName evidence="1">Uncharacterized protein</fullName>
    </submittedName>
</protein>
<dbReference type="Proteomes" id="UP000232003">
    <property type="component" value="Chromosome"/>
</dbReference>